<evidence type="ECO:0000256" key="2">
    <source>
        <dbReference type="ARBA" id="ARBA00022786"/>
    </source>
</evidence>
<dbReference type="GO" id="GO:0061631">
    <property type="term" value="F:ubiquitin conjugating enzyme activity"/>
    <property type="evidence" value="ECO:0007669"/>
    <property type="project" value="TreeGrafter"/>
</dbReference>
<accession>A0AAD6K5Q6</accession>
<dbReference type="Proteomes" id="UP001162972">
    <property type="component" value="Chromosome 11"/>
</dbReference>
<dbReference type="AlphaFoldDB" id="A0AAD6K5Q6"/>
<dbReference type="PANTHER" id="PTHR46116">
    <property type="entry name" value="(E3-INDEPENDENT) E2 UBIQUITIN-CONJUGATING ENZYME"/>
    <property type="match status" value="1"/>
</dbReference>
<dbReference type="EMBL" id="JAPFFJ010000011">
    <property type="protein sequence ID" value="KAJ6416595.1"/>
    <property type="molecule type" value="Genomic_DNA"/>
</dbReference>
<evidence type="ECO:0000256" key="1">
    <source>
        <dbReference type="ARBA" id="ARBA00022679"/>
    </source>
</evidence>
<keyword evidence="1" id="KW-0808">Transferase</keyword>
<evidence type="ECO:0000313" key="4">
    <source>
        <dbReference type="Proteomes" id="UP001162972"/>
    </source>
</evidence>
<sequence length="126" mass="14367">MKNPTFNEAGYDKQIGRAEGEKNSISYNENAFLVTWKSMLYLLRQPPKHFEPLIEEHLKLRSQNILLACKSYLEGAPVAHALDSGSTDHENHQKGGSTGIQNHARKALPKAHRGIFWQRNRLQPIH</sequence>
<keyword evidence="4" id="KW-1185">Reference proteome</keyword>
<keyword evidence="2" id="KW-0833">Ubl conjugation pathway</keyword>
<dbReference type="PANTHER" id="PTHR46116:SF15">
    <property type="entry name" value="(E3-INDEPENDENT) E2 UBIQUITIN-CONJUGATING ENZYME"/>
    <property type="match status" value="1"/>
</dbReference>
<dbReference type="InterPro" id="IPR016135">
    <property type="entry name" value="UBQ-conjugating_enzyme/RWD"/>
</dbReference>
<proteinExistence type="predicted"/>
<reference evidence="3 4" key="1">
    <citation type="journal article" date="2023" name="Int. J. Mol. Sci.">
        <title>De Novo Assembly and Annotation of 11 Diverse Shrub Willow (Salix) Genomes Reveals Novel Gene Organization in Sex-Linked Regions.</title>
        <authorList>
            <person name="Hyden B."/>
            <person name="Feng K."/>
            <person name="Yates T.B."/>
            <person name="Jawdy S."/>
            <person name="Cereghino C."/>
            <person name="Smart L.B."/>
            <person name="Muchero W."/>
        </authorList>
    </citation>
    <scope>NUCLEOTIDE SEQUENCE [LARGE SCALE GENOMIC DNA]</scope>
    <source>
        <tissue evidence="3">Shoot tip</tissue>
    </source>
</reference>
<comment type="caution">
    <text evidence="3">The sequence shown here is derived from an EMBL/GenBank/DDBJ whole genome shotgun (WGS) entry which is preliminary data.</text>
</comment>
<name>A0AAD6K5Q6_9ROSI</name>
<organism evidence="3 4">
    <name type="scientific">Salix udensis</name>
    <dbReference type="NCBI Taxonomy" id="889485"/>
    <lineage>
        <taxon>Eukaryota</taxon>
        <taxon>Viridiplantae</taxon>
        <taxon>Streptophyta</taxon>
        <taxon>Embryophyta</taxon>
        <taxon>Tracheophyta</taxon>
        <taxon>Spermatophyta</taxon>
        <taxon>Magnoliopsida</taxon>
        <taxon>eudicotyledons</taxon>
        <taxon>Gunneridae</taxon>
        <taxon>Pentapetalae</taxon>
        <taxon>rosids</taxon>
        <taxon>fabids</taxon>
        <taxon>Malpighiales</taxon>
        <taxon>Salicaceae</taxon>
        <taxon>Saliceae</taxon>
        <taxon>Salix</taxon>
    </lineage>
</organism>
<evidence type="ECO:0000313" key="3">
    <source>
        <dbReference type="EMBL" id="KAJ6416595.1"/>
    </source>
</evidence>
<dbReference type="Gene3D" id="3.10.110.10">
    <property type="entry name" value="Ubiquitin Conjugating Enzyme"/>
    <property type="match status" value="1"/>
</dbReference>
<protein>
    <submittedName>
        <fullName evidence="3">Uncharacterized protein</fullName>
    </submittedName>
</protein>
<gene>
    <name evidence="3" type="ORF">OIU84_002455</name>
</gene>